<organism evidence="2 3">
    <name type="scientific">Streptomyces niveus</name>
    <name type="common">Streptomyces spheroides</name>
    <dbReference type="NCBI Taxonomy" id="193462"/>
    <lineage>
        <taxon>Bacteria</taxon>
        <taxon>Bacillati</taxon>
        <taxon>Actinomycetota</taxon>
        <taxon>Actinomycetes</taxon>
        <taxon>Kitasatosporales</taxon>
        <taxon>Streptomycetaceae</taxon>
        <taxon>Streptomyces</taxon>
    </lineage>
</organism>
<evidence type="ECO:0000313" key="2">
    <source>
        <dbReference type="EMBL" id="AQU66569.1"/>
    </source>
</evidence>
<reference evidence="2 3" key="1">
    <citation type="submission" date="2016-11" db="EMBL/GenBank/DDBJ databases">
        <title>Complete genome sequence of Streptomyces niveus SCSIO 3406.</title>
        <authorList>
            <person name="Zhu Q."/>
            <person name="Cheng W."/>
            <person name="Song Y."/>
            <person name="Li Q."/>
            <person name="Ju J."/>
        </authorList>
    </citation>
    <scope>NUCLEOTIDE SEQUENCE [LARGE SCALE GENOMIC DNA]</scope>
    <source>
        <strain evidence="2 3">SCSIO 3406</strain>
    </source>
</reference>
<keyword evidence="1" id="KW-0472">Membrane</keyword>
<dbReference type="AlphaFoldDB" id="A0A1U9QR69"/>
<gene>
    <name evidence="2" type="ORF">BBN63_10210</name>
</gene>
<dbReference type="EMBL" id="CP018047">
    <property type="protein sequence ID" value="AQU66569.1"/>
    <property type="molecule type" value="Genomic_DNA"/>
</dbReference>
<protein>
    <submittedName>
        <fullName evidence="2">Uncharacterized protein</fullName>
    </submittedName>
</protein>
<proteinExistence type="predicted"/>
<keyword evidence="1" id="KW-1133">Transmembrane helix</keyword>
<keyword evidence="1" id="KW-0812">Transmembrane</keyword>
<feature type="transmembrane region" description="Helical" evidence="1">
    <location>
        <begin position="174"/>
        <end position="192"/>
    </location>
</feature>
<sequence length="198" mass="19881">MCLPFMKATARFPERVADARTVPKEAETPTMRPVRILTTAALSSLALGMGAATVHADTQPTLTVSPNPAIAGSSVSLALNGGCDASTVTASSGAFTGSVVLSAGSNGTYRGTGTVRRDARAGSHTITIACPNGGPSSFTFTVRASSSPSPSVTPSMGARGGLGGSVTDMDSTKIWAGAALVTVAAAGTTLVLRRRMKH</sequence>
<dbReference type="KEGG" id="snw:BBN63_10210"/>
<keyword evidence="3" id="KW-1185">Reference proteome</keyword>
<evidence type="ECO:0000256" key="1">
    <source>
        <dbReference type="SAM" id="Phobius"/>
    </source>
</evidence>
<accession>A0A1U9QR69</accession>
<evidence type="ECO:0000313" key="3">
    <source>
        <dbReference type="Proteomes" id="UP000189677"/>
    </source>
</evidence>
<dbReference type="Proteomes" id="UP000189677">
    <property type="component" value="Chromosome"/>
</dbReference>
<name>A0A1U9QR69_STRNV</name>